<dbReference type="Pfam" id="PF00188">
    <property type="entry name" value="CAP"/>
    <property type="match status" value="1"/>
</dbReference>
<dbReference type="HOGENOM" id="CLU_1318842_0_0_11"/>
<dbReference type="Proteomes" id="UP000001382">
    <property type="component" value="Chromosome"/>
</dbReference>
<name>D2SD88_GEOOG</name>
<feature type="region of interest" description="Disordered" evidence="1">
    <location>
        <begin position="179"/>
        <end position="207"/>
    </location>
</feature>
<dbReference type="InterPro" id="IPR035940">
    <property type="entry name" value="CAP_sf"/>
</dbReference>
<dbReference type="OrthoDB" id="68195at2"/>
<evidence type="ECO:0000259" key="2">
    <source>
        <dbReference type="SMART" id="SM00198"/>
    </source>
</evidence>
<dbReference type="SMART" id="SM00198">
    <property type="entry name" value="SCP"/>
    <property type="match status" value="1"/>
</dbReference>
<dbReference type="SUPFAM" id="SSF55797">
    <property type="entry name" value="PR-1-like"/>
    <property type="match status" value="1"/>
</dbReference>
<feature type="compositionally biased region" description="Pro residues" evidence="1">
    <location>
        <begin position="34"/>
        <end position="47"/>
    </location>
</feature>
<organism evidence="3 4">
    <name type="scientific">Geodermatophilus obscurus (strain ATCC 25078 / DSM 43160 / JCM 3152 / CCUG 61914 / KCC A-0152 / KCTC 9177 / NBRC 13315 / NRRL B-3577 / G-20)</name>
    <dbReference type="NCBI Taxonomy" id="526225"/>
    <lineage>
        <taxon>Bacteria</taxon>
        <taxon>Bacillati</taxon>
        <taxon>Actinomycetota</taxon>
        <taxon>Actinomycetes</taxon>
        <taxon>Geodermatophilales</taxon>
        <taxon>Geodermatophilaceae</taxon>
        <taxon>Geodermatophilus</taxon>
    </lineage>
</organism>
<dbReference type="Gene3D" id="3.40.33.10">
    <property type="entry name" value="CAP"/>
    <property type="match status" value="1"/>
</dbReference>
<evidence type="ECO:0000313" key="3">
    <source>
        <dbReference type="EMBL" id="ADB76437.1"/>
    </source>
</evidence>
<dbReference type="STRING" id="526225.Gobs_3865"/>
<evidence type="ECO:0000256" key="1">
    <source>
        <dbReference type="SAM" id="MobiDB-lite"/>
    </source>
</evidence>
<reference evidence="4" key="2">
    <citation type="submission" date="2010-01" db="EMBL/GenBank/DDBJ databases">
        <title>The complete genome of Geodermatophilus obscurus DSM 43160.</title>
        <authorList>
            <consortium name="US DOE Joint Genome Institute (JGI-PGF)"/>
            <person name="Lucas S."/>
            <person name="Copeland A."/>
            <person name="Lapidus A."/>
            <person name="Glavina del Rio T."/>
            <person name="Dalin E."/>
            <person name="Tice H."/>
            <person name="Bruce D."/>
            <person name="Goodwin L."/>
            <person name="Pitluck S."/>
            <person name="Kyrpides N."/>
            <person name="Mavromatis K."/>
            <person name="Ivanova N."/>
            <person name="Munk A.C."/>
            <person name="Brettin T."/>
            <person name="Detter J.C."/>
            <person name="Han C."/>
            <person name="Larimer F."/>
            <person name="Land M."/>
            <person name="Hauser L."/>
            <person name="Markowitz V."/>
            <person name="Cheng J.-F."/>
            <person name="Hugenholtz P."/>
            <person name="Woyke T."/>
            <person name="Wu D."/>
            <person name="Jando M."/>
            <person name="Schneider S."/>
            <person name="Klenk H.-P."/>
            <person name="Eisen J.A."/>
        </authorList>
    </citation>
    <scope>NUCLEOTIDE SEQUENCE [LARGE SCALE GENOMIC DNA]</scope>
    <source>
        <strain evidence="4">ATCC 25078 / DSM 43160 / JCM 3152 / KCC A-0152 / KCTC 9177 / NBRC 13315 / NRRL B-3577 / G-20</strain>
    </source>
</reference>
<proteinExistence type="predicted"/>
<dbReference type="PANTHER" id="PTHR31157">
    <property type="entry name" value="SCP DOMAIN-CONTAINING PROTEIN"/>
    <property type="match status" value="1"/>
</dbReference>
<gene>
    <name evidence="3" type="ordered locus">Gobs_3865</name>
</gene>
<dbReference type="EMBL" id="CP001867">
    <property type="protein sequence ID" value="ADB76437.1"/>
    <property type="molecule type" value="Genomic_DNA"/>
</dbReference>
<accession>D2SD88</accession>
<reference evidence="3 4" key="1">
    <citation type="journal article" date="2010" name="Stand. Genomic Sci.">
        <title>Complete genome sequence of Geodermatophilus obscurus type strain (G-20).</title>
        <authorList>
            <person name="Ivanova N."/>
            <person name="Sikorski J."/>
            <person name="Jando M."/>
            <person name="Munk C."/>
            <person name="Lapidus A."/>
            <person name="Glavina Del Rio T."/>
            <person name="Copeland A."/>
            <person name="Tice H."/>
            <person name="Cheng J.-F."/>
            <person name="Lucas S."/>
            <person name="Chen F."/>
            <person name="Nolan M."/>
            <person name="Bruce D."/>
            <person name="Goodwin L."/>
            <person name="Pitluck S."/>
            <person name="Mavromatis K."/>
            <person name="Mikhailova N."/>
            <person name="Pati A."/>
            <person name="Chen A."/>
            <person name="Palaniappan K."/>
            <person name="Land M."/>
            <person name="Hauser L."/>
            <person name="Chang Y.-J."/>
            <person name="Jeffries C.D."/>
            <person name="Meincke L."/>
            <person name="Brettin T."/>
            <person name="Detter J.C."/>
            <person name="Detter J.C."/>
            <person name="Rohde M."/>
            <person name="Goeker M."/>
            <person name="Bristow J."/>
            <person name="Eisen J.A."/>
            <person name="Markowitz V."/>
            <person name="Hugenholtz P."/>
            <person name="Kyrpides N.C."/>
            <person name="Klenk H.-P."/>
        </authorList>
    </citation>
    <scope>NUCLEOTIDE SEQUENCE [LARGE SCALE GENOMIC DNA]</scope>
    <source>
        <strain evidence="4">ATCC 25078 / DSM 43160 / JCM 3152 / KCC A-0152 / KCTC 9177 / NBRC 13315 / NRRL B-3577 / G-20</strain>
    </source>
</reference>
<dbReference type="InterPro" id="IPR014044">
    <property type="entry name" value="CAP_dom"/>
</dbReference>
<dbReference type="eggNOG" id="COG2340">
    <property type="taxonomic scope" value="Bacteria"/>
</dbReference>
<feature type="region of interest" description="Disordered" evidence="1">
    <location>
        <begin position="34"/>
        <end position="56"/>
    </location>
</feature>
<dbReference type="PANTHER" id="PTHR31157:SF1">
    <property type="entry name" value="SCP DOMAIN-CONTAINING PROTEIN"/>
    <property type="match status" value="1"/>
</dbReference>
<protein>
    <submittedName>
        <fullName evidence="3">SCP-like extracellular</fullName>
    </submittedName>
</protein>
<keyword evidence="4" id="KW-1185">Reference proteome</keyword>
<dbReference type="RefSeq" id="WP_012949862.1">
    <property type="nucleotide sequence ID" value="NC_013757.1"/>
</dbReference>
<dbReference type="AlphaFoldDB" id="D2SD88"/>
<evidence type="ECO:0000313" key="4">
    <source>
        <dbReference type="Proteomes" id="UP000001382"/>
    </source>
</evidence>
<sequence>MTAGRRSALVTVAALLTVLLGGCVAVEVPVSGPAPGPDAPTSTPPPAEASAAEQEMARDVLDRVNDERAERGLAPVEWDEELAAVARSWSAEMARTEQLRHQDMGALLAREELSDLQGIGENVFQSTGPVPAGTMHAGWMRSDDHRVNVVNPGWDRLGVGVHCAEDGSVWATQQFGRTTGSDLPAIATTTPPPEPLVHPEDDGPGCG</sequence>
<dbReference type="PROSITE" id="PS51257">
    <property type="entry name" value="PROKAR_LIPOPROTEIN"/>
    <property type="match status" value="1"/>
</dbReference>
<dbReference type="KEGG" id="gob:Gobs_3865"/>
<feature type="domain" description="SCP" evidence="2">
    <location>
        <begin position="55"/>
        <end position="180"/>
    </location>
</feature>
<dbReference type="CDD" id="cd05379">
    <property type="entry name" value="CAP_bacterial"/>
    <property type="match status" value="1"/>
</dbReference>